<feature type="region of interest" description="Disordered" evidence="1">
    <location>
        <begin position="58"/>
        <end position="78"/>
    </location>
</feature>
<dbReference type="Gene3D" id="3.90.79.10">
    <property type="entry name" value="Nucleoside Triphosphate Pyrophosphohydrolase"/>
    <property type="match status" value="1"/>
</dbReference>
<evidence type="ECO:0000313" key="3">
    <source>
        <dbReference type="EMBL" id="QHU18129.1"/>
    </source>
</evidence>
<dbReference type="InterPro" id="IPR000086">
    <property type="entry name" value="NUDIX_hydrolase_dom"/>
</dbReference>
<name>A0A6C0KKI5_9ZZZZ</name>
<evidence type="ECO:0000259" key="2">
    <source>
        <dbReference type="PROSITE" id="PS51462"/>
    </source>
</evidence>
<dbReference type="CDD" id="cd02883">
    <property type="entry name" value="NUDIX_Hydrolase"/>
    <property type="match status" value="1"/>
</dbReference>
<feature type="compositionally biased region" description="Basic and acidic residues" evidence="1">
    <location>
        <begin position="58"/>
        <end position="74"/>
    </location>
</feature>
<organism evidence="3">
    <name type="scientific">viral metagenome</name>
    <dbReference type="NCBI Taxonomy" id="1070528"/>
    <lineage>
        <taxon>unclassified sequences</taxon>
        <taxon>metagenomes</taxon>
        <taxon>organismal metagenomes</taxon>
    </lineage>
</organism>
<dbReference type="EMBL" id="MN740925">
    <property type="protein sequence ID" value="QHU18129.1"/>
    <property type="molecule type" value="Genomic_DNA"/>
</dbReference>
<sequence>MPFDPEKRYFYVEHPTEGWRVFLRAGCFIHEKPAPGEGTAIDPMRFVVVKRAYKSAQGKEWEPPKGQMEGKDGLRNPGDSIITILKQNMKREVEEESRIQHIQNMEYTGLVLEGRERDYPPNTFFQYHVFRAVVEPREWMRASQELAWFRDHPAAFERQKRDRKEKDEIAWFNPTETRIMGRWSPKLVGMYLKKYAN</sequence>
<dbReference type="InterPro" id="IPR015797">
    <property type="entry name" value="NUDIX_hydrolase-like_dom_sf"/>
</dbReference>
<reference evidence="3" key="1">
    <citation type="journal article" date="2020" name="Nature">
        <title>Giant virus diversity and host interactions through global metagenomics.</title>
        <authorList>
            <person name="Schulz F."/>
            <person name="Roux S."/>
            <person name="Paez-Espino D."/>
            <person name="Jungbluth S."/>
            <person name="Walsh D.A."/>
            <person name="Denef V.J."/>
            <person name="McMahon K.D."/>
            <person name="Konstantinidis K.T."/>
            <person name="Eloe-Fadrosh E.A."/>
            <person name="Kyrpides N.C."/>
            <person name="Woyke T."/>
        </authorList>
    </citation>
    <scope>NUCLEOTIDE SEQUENCE</scope>
    <source>
        <strain evidence="3">GVMAG-S-3300013006-138</strain>
    </source>
</reference>
<dbReference type="SUPFAM" id="SSF55811">
    <property type="entry name" value="Nudix"/>
    <property type="match status" value="1"/>
</dbReference>
<accession>A0A6C0KKI5</accession>
<dbReference type="AlphaFoldDB" id="A0A6C0KKI5"/>
<proteinExistence type="predicted"/>
<protein>
    <recommendedName>
        <fullName evidence="2">Nudix hydrolase domain-containing protein</fullName>
    </recommendedName>
</protein>
<feature type="domain" description="Nudix hydrolase" evidence="2">
    <location>
        <begin position="20"/>
        <end position="196"/>
    </location>
</feature>
<evidence type="ECO:0000256" key="1">
    <source>
        <dbReference type="SAM" id="MobiDB-lite"/>
    </source>
</evidence>
<dbReference type="PROSITE" id="PS51462">
    <property type="entry name" value="NUDIX"/>
    <property type="match status" value="1"/>
</dbReference>